<gene>
    <name evidence="3" type="ORF">BB559_003611</name>
</gene>
<dbReference type="OrthoDB" id="276239at2759"/>
<dbReference type="InterPro" id="IPR027417">
    <property type="entry name" value="P-loop_NTPase"/>
</dbReference>
<dbReference type="GO" id="GO:0005524">
    <property type="term" value="F:ATP binding"/>
    <property type="evidence" value="ECO:0007669"/>
    <property type="project" value="InterPro"/>
</dbReference>
<sequence length="926" mass="106189">MNLQDIPIVEITKAEKDQINALVNNLEQSSIGSRKNRESFKTVNEFKNIEISSWKTAESLYFKKSANLFTLARGLFTRPDDEANKHRIQLRGYDKFFNVNELEKTKWSNIVSNTTGPYELTVKENGCIIFVSAINENEIVISSKHSIITEHARIGSEWLNRHLQTVQKSEADFAQFLFKHNITAVFELCDDSFEEHILEYKPEDSGLYMHGINRNTAQLHTWSSSHVKLVADYFGFYSVKYLVYNDIESLKKFTDEIGEKKEFEGRPIEGFVVRTKEKDSNNQFMFKIKYDDPYLMYREWREVSKRIIGTGNYKVRYPLTKKYEVWFKHELRKDFEFYSQITKNHNIVHTRNRFLEYYNRLKNNDGDIKIDETIPLFKNKVLIITIATIACGKTTVSSALSKLFDFGHVQNDNVTAKKNPRVVFHNQINTEMIRKDFVIADRNNHIPMLRKTLCEYINESYPGCTIVALNWGRESIDENDLYRVAVNRVERRGENHQSLTPNRTDNFRGVVRRFLKEFVPLNLESDSDSMIDHVIDMDPLADSEENLKVAVSKLCALFPDIIQHPSEENIKEALGHAFSQKTTVVKNVSSSSSKKVEKWRVPRYYGLLVENDIIEKVKTAVAETFIDSEEKVIKDLSNTNIRSKTQNGKDIKNAKISTNMFSALSEDPISDTEDNKNLNIGLKKSKILGKTSIINDSYKSVPKILFSGNIISQSEALKKVSSLLVKLNDPRSDFVIPDHHITLVHKNSPGGELFSKYQEFDQAMKKLGIDVHVNCEADYLVVADGILGLRVSSMVLDTSNVKSTESDSKNNAHHTEGLNFGLIMRNGKTHYTNENNKHLEMVHSGEDISGGYLDKTLQLASINPIPHITLAHRKNREPRETNDLMLSLFGKKNSRYPVIPASGEGYWNVAVPVAIKFRTVLKGLFK</sequence>
<keyword evidence="4" id="KW-1185">Reference proteome</keyword>
<dbReference type="Proteomes" id="UP000245699">
    <property type="component" value="Unassembled WGS sequence"/>
</dbReference>
<dbReference type="GO" id="GO:0006388">
    <property type="term" value="P:tRNA splicing, via endonucleolytic cleavage and ligation"/>
    <property type="evidence" value="ECO:0007669"/>
    <property type="project" value="InterPro"/>
</dbReference>
<evidence type="ECO:0000259" key="2">
    <source>
        <dbReference type="Pfam" id="PF09511"/>
    </source>
</evidence>
<evidence type="ECO:0000313" key="3">
    <source>
        <dbReference type="EMBL" id="PVU92762.1"/>
    </source>
</evidence>
<name>A0A2T9YK91_9FUNG</name>
<proteinExistence type="predicted"/>
<dbReference type="STRING" id="61424.A0A2T9YK91"/>
<dbReference type="Pfam" id="PF09511">
    <property type="entry name" value="RNA_lig_T4_1"/>
    <property type="match status" value="1"/>
</dbReference>
<dbReference type="AlphaFoldDB" id="A0A2T9YK91"/>
<dbReference type="PANTHER" id="PTHR32004:SF1">
    <property type="entry name" value="TRNA LIGASE"/>
    <property type="match status" value="1"/>
</dbReference>
<feature type="domain" description="tRNA ligase kinase" evidence="1">
    <location>
        <begin position="382"/>
        <end position="539"/>
    </location>
</feature>
<dbReference type="Gene3D" id="3.40.50.300">
    <property type="entry name" value="P-loop containing nucleotide triphosphate hydrolases"/>
    <property type="match status" value="1"/>
</dbReference>
<evidence type="ECO:0008006" key="5">
    <source>
        <dbReference type="Google" id="ProtNLM"/>
    </source>
</evidence>
<dbReference type="InterPro" id="IPR019039">
    <property type="entry name" value="T4-Rnl1-like_N"/>
</dbReference>
<comment type="caution">
    <text evidence="3">The sequence shown here is derived from an EMBL/GenBank/DDBJ whole genome shotgun (WGS) entry which is preliminary data.</text>
</comment>
<evidence type="ECO:0000313" key="4">
    <source>
        <dbReference type="Proteomes" id="UP000245699"/>
    </source>
</evidence>
<feature type="domain" description="T4 RNA ligase 1-like N-terminal" evidence="2">
    <location>
        <begin position="72"/>
        <end position="295"/>
    </location>
</feature>
<dbReference type="EMBL" id="MBFT01000347">
    <property type="protein sequence ID" value="PVU92762.1"/>
    <property type="molecule type" value="Genomic_DNA"/>
</dbReference>
<reference evidence="3 4" key="1">
    <citation type="journal article" date="2018" name="MBio">
        <title>Comparative Genomics Reveals the Core Gene Toolbox for the Fungus-Insect Symbiosis.</title>
        <authorList>
            <person name="Wang Y."/>
            <person name="Stata M."/>
            <person name="Wang W."/>
            <person name="Stajich J.E."/>
            <person name="White M.M."/>
            <person name="Moncalvo J.M."/>
        </authorList>
    </citation>
    <scope>NUCLEOTIDE SEQUENCE [LARGE SCALE GENOMIC DNA]</scope>
    <source>
        <strain evidence="3 4">AUS-77-4</strain>
    </source>
</reference>
<dbReference type="Pfam" id="PF08303">
    <property type="entry name" value="tRNA_lig_kinase"/>
    <property type="match status" value="1"/>
</dbReference>
<organism evidence="3 4">
    <name type="scientific">Furculomyces boomerangus</name>
    <dbReference type="NCBI Taxonomy" id="61424"/>
    <lineage>
        <taxon>Eukaryota</taxon>
        <taxon>Fungi</taxon>
        <taxon>Fungi incertae sedis</taxon>
        <taxon>Zoopagomycota</taxon>
        <taxon>Kickxellomycotina</taxon>
        <taxon>Harpellomycetes</taxon>
        <taxon>Harpellales</taxon>
        <taxon>Harpellaceae</taxon>
        <taxon>Furculomyces</taxon>
    </lineage>
</organism>
<dbReference type="SUPFAM" id="SSF52540">
    <property type="entry name" value="P-loop containing nucleoside triphosphate hydrolases"/>
    <property type="match status" value="1"/>
</dbReference>
<dbReference type="GO" id="GO:0003972">
    <property type="term" value="F:RNA ligase (ATP) activity"/>
    <property type="evidence" value="ECO:0007669"/>
    <property type="project" value="InterPro"/>
</dbReference>
<protein>
    <recommendedName>
        <fullName evidence="5">tRNA ligase</fullName>
    </recommendedName>
</protein>
<evidence type="ECO:0000259" key="1">
    <source>
        <dbReference type="Pfam" id="PF08303"/>
    </source>
</evidence>
<dbReference type="GO" id="GO:0005634">
    <property type="term" value="C:nucleus"/>
    <property type="evidence" value="ECO:0007669"/>
    <property type="project" value="TreeGrafter"/>
</dbReference>
<accession>A0A2T9YK91</accession>
<dbReference type="PANTHER" id="PTHR32004">
    <property type="entry name" value="TRNA LIGASE"/>
    <property type="match status" value="1"/>
</dbReference>
<dbReference type="InterPro" id="IPR015966">
    <property type="entry name" value="tRNA_lig_kin_fungi"/>
</dbReference>